<evidence type="ECO:0000256" key="1">
    <source>
        <dbReference type="SAM" id="Phobius"/>
    </source>
</evidence>
<keyword evidence="1" id="KW-1133">Transmembrane helix</keyword>
<keyword evidence="1" id="KW-0472">Membrane</keyword>
<keyword evidence="1" id="KW-0812">Transmembrane</keyword>
<sequence length="90" mass="10728">MLIKFKLFNKIKKKHFYIIVVILLIVAIASFITNYYEILWSVVSFKDAYYQVFHLENFEFSLHTILIGDGFDYRDSSFNNRFMGIVSDAR</sequence>
<keyword evidence="3" id="KW-1185">Reference proteome</keyword>
<evidence type="ECO:0000313" key="3">
    <source>
        <dbReference type="Proteomes" id="UP000033423"/>
    </source>
</evidence>
<proteinExistence type="predicted"/>
<organism evidence="2 3">
    <name type="scientific">Candidatus Magnetobacterium bavaricum</name>
    <dbReference type="NCBI Taxonomy" id="29290"/>
    <lineage>
        <taxon>Bacteria</taxon>
        <taxon>Pseudomonadati</taxon>
        <taxon>Nitrospirota</taxon>
        <taxon>Thermodesulfovibrionia</taxon>
        <taxon>Thermodesulfovibrionales</taxon>
        <taxon>Candidatus Magnetobacteriaceae</taxon>
        <taxon>Candidatus Magnetobacterium</taxon>
    </lineage>
</organism>
<gene>
    <name evidence="2" type="ORF">MBAV_000028</name>
</gene>
<evidence type="ECO:0000313" key="2">
    <source>
        <dbReference type="EMBL" id="KJU87778.1"/>
    </source>
</evidence>
<feature type="non-terminal residue" evidence="2">
    <location>
        <position position="90"/>
    </location>
</feature>
<dbReference type="EMBL" id="LACI01000016">
    <property type="protein sequence ID" value="KJU87778.1"/>
    <property type="molecule type" value="Genomic_DNA"/>
</dbReference>
<dbReference type="Proteomes" id="UP000033423">
    <property type="component" value="Unassembled WGS sequence"/>
</dbReference>
<protein>
    <submittedName>
        <fullName evidence="2">Membrane or secreted protein</fullName>
    </submittedName>
</protein>
<name>A0A0F3H4C0_9BACT</name>
<dbReference type="AlphaFoldDB" id="A0A0F3H4C0"/>
<feature type="transmembrane region" description="Helical" evidence="1">
    <location>
        <begin position="16"/>
        <end position="36"/>
    </location>
</feature>
<reference evidence="2 3" key="1">
    <citation type="submission" date="2015-02" db="EMBL/GenBank/DDBJ databases">
        <title>Single-cell genomics of uncultivated deep-branching MTB reveals a conserved set of magnetosome genes.</title>
        <authorList>
            <person name="Kolinko S."/>
            <person name="Richter M."/>
            <person name="Glockner F.O."/>
            <person name="Brachmann A."/>
            <person name="Schuler D."/>
        </authorList>
    </citation>
    <scope>NUCLEOTIDE SEQUENCE [LARGE SCALE GENOMIC DNA]</scope>
    <source>
        <strain evidence="2">TM-1</strain>
    </source>
</reference>
<accession>A0A0F3H4C0</accession>
<comment type="caution">
    <text evidence="2">The sequence shown here is derived from an EMBL/GenBank/DDBJ whole genome shotgun (WGS) entry which is preliminary data.</text>
</comment>